<evidence type="ECO:0000256" key="1">
    <source>
        <dbReference type="SAM" id="Phobius"/>
    </source>
</evidence>
<organism evidence="4">
    <name type="scientific">uncultured Caudovirales phage</name>
    <dbReference type="NCBI Taxonomy" id="2100421"/>
    <lineage>
        <taxon>Viruses</taxon>
        <taxon>Duplodnaviria</taxon>
        <taxon>Heunggongvirae</taxon>
        <taxon>Uroviricota</taxon>
        <taxon>Caudoviricetes</taxon>
        <taxon>Peduoviridae</taxon>
        <taxon>Maltschvirus</taxon>
        <taxon>Maltschvirus maltsch</taxon>
    </lineage>
</organism>
<protein>
    <submittedName>
        <fullName evidence="4">Uncharacterized protein</fullName>
    </submittedName>
</protein>
<proteinExistence type="predicted"/>
<feature type="transmembrane region" description="Helical" evidence="1">
    <location>
        <begin position="46"/>
        <end position="63"/>
    </location>
</feature>
<evidence type="ECO:0000313" key="3">
    <source>
        <dbReference type="EMBL" id="CAB4195229.1"/>
    </source>
</evidence>
<feature type="transmembrane region" description="Helical" evidence="1">
    <location>
        <begin position="6"/>
        <end position="34"/>
    </location>
</feature>
<keyword evidence="1" id="KW-0812">Transmembrane</keyword>
<name>A0A6J5T4H3_9CAUD</name>
<dbReference type="EMBL" id="LR797244">
    <property type="protein sequence ID" value="CAB4195229.1"/>
    <property type="molecule type" value="Genomic_DNA"/>
</dbReference>
<keyword evidence="1" id="KW-0472">Membrane</keyword>
<gene>
    <name evidence="3" type="ORF">UFOVP1293_19</name>
    <name evidence="4" type="ORF">UFOVP1644_37</name>
    <name evidence="2" type="ORF">UFOVP860_92</name>
</gene>
<keyword evidence="1" id="KW-1133">Transmembrane helix</keyword>
<dbReference type="EMBL" id="LR797513">
    <property type="protein sequence ID" value="CAB4222450.1"/>
    <property type="molecule type" value="Genomic_DNA"/>
</dbReference>
<evidence type="ECO:0000313" key="2">
    <source>
        <dbReference type="EMBL" id="CAB4168047.1"/>
    </source>
</evidence>
<sequence length="123" mass="13603">MDPIFWLDVLVAFLTPVVMALRAPAAVVLFLIVAFRPKSESHCIMLGRYLVLVACIFWVVAGIPEWSACGTLGNWTMFLSAMASHVCEVAMNWASVVAAKRAESPSAFARIWHAFRHRQGTPV</sequence>
<accession>A0A6J5T4H3</accession>
<dbReference type="EMBL" id="LR796812">
    <property type="protein sequence ID" value="CAB4168047.1"/>
    <property type="molecule type" value="Genomic_DNA"/>
</dbReference>
<evidence type="ECO:0000313" key="4">
    <source>
        <dbReference type="EMBL" id="CAB4222450.1"/>
    </source>
</evidence>
<reference evidence="4" key="1">
    <citation type="submission" date="2020-05" db="EMBL/GenBank/DDBJ databases">
        <authorList>
            <person name="Chiriac C."/>
            <person name="Salcher M."/>
            <person name="Ghai R."/>
            <person name="Kavagutti S V."/>
        </authorList>
    </citation>
    <scope>NUCLEOTIDE SEQUENCE</scope>
</reference>